<evidence type="ECO:0000313" key="3">
    <source>
        <dbReference type="Proteomes" id="UP000728032"/>
    </source>
</evidence>
<dbReference type="InterPro" id="IPR008271">
    <property type="entry name" value="Ser/Thr_kinase_AS"/>
</dbReference>
<dbReference type="GO" id="GO:0004674">
    <property type="term" value="F:protein serine/threonine kinase activity"/>
    <property type="evidence" value="ECO:0007669"/>
    <property type="project" value="InterPro"/>
</dbReference>
<dbReference type="Gene3D" id="1.10.510.10">
    <property type="entry name" value="Transferase(Phosphotransferase) domain 1"/>
    <property type="match status" value="1"/>
</dbReference>
<dbReference type="InterPro" id="IPR000719">
    <property type="entry name" value="Prot_kinase_dom"/>
</dbReference>
<dbReference type="EMBL" id="OC942493">
    <property type="protein sequence ID" value="CAD7662411.1"/>
    <property type="molecule type" value="Genomic_DNA"/>
</dbReference>
<dbReference type="PROSITE" id="PS50011">
    <property type="entry name" value="PROTEIN_KINASE_DOM"/>
    <property type="match status" value="1"/>
</dbReference>
<feature type="domain" description="Protein kinase" evidence="1">
    <location>
        <begin position="1"/>
        <end position="136"/>
    </location>
</feature>
<dbReference type="OrthoDB" id="541276at2759"/>
<gene>
    <name evidence="2" type="ORF">ONB1V03_LOCUS18971</name>
</gene>
<dbReference type="GO" id="GO:0005524">
    <property type="term" value="F:ATP binding"/>
    <property type="evidence" value="ECO:0007669"/>
    <property type="project" value="InterPro"/>
</dbReference>
<dbReference type="PANTHER" id="PTHR24348">
    <property type="entry name" value="SERINE/THREONINE-PROTEIN KINASE UNC-51-RELATED"/>
    <property type="match status" value="1"/>
</dbReference>
<proteinExistence type="predicted"/>
<name>A0A7R9MLQ9_9ACAR</name>
<dbReference type="PROSITE" id="PS00108">
    <property type="entry name" value="PROTEIN_KINASE_ST"/>
    <property type="match status" value="1"/>
</dbReference>
<dbReference type="GO" id="GO:0010506">
    <property type="term" value="P:regulation of autophagy"/>
    <property type="evidence" value="ECO:0007669"/>
    <property type="project" value="InterPro"/>
</dbReference>
<dbReference type="Proteomes" id="UP000728032">
    <property type="component" value="Unassembled WGS sequence"/>
</dbReference>
<evidence type="ECO:0000313" key="2">
    <source>
        <dbReference type="EMBL" id="CAD7662411.1"/>
    </source>
</evidence>
<evidence type="ECO:0000259" key="1">
    <source>
        <dbReference type="PROSITE" id="PS50011"/>
    </source>
</evidence>
<dbReference type="GO" id="GO:0005737">
    <property type="term" value="C:cytoplasm"/>
    <property type="evidence" value="ECO:0007669"/>
    <property type="project" value="TreeGrafter"/>
</dbReference>
<dbReference type="SUPFAM" id="SSF56112">
    <property type="entry name" value="Protein kinase-like (PK-like)"/>
    <property type="match status" value="1"/>
</dbReference>
<reference evidence="2" key="1">
    <citation type="submission" date="2020-11" db="EMBL/GenBank/DDBJ databases">
        <authorList>
            <person name="Tran Van P."/>
        </authorList>
    </citation>
    <scope>NUCLEOTIDE SEQUENCE</scope>
</reference>
<dbReference type="InterPro" id="IPR011009">
    <property type="entry name" value="Kinase-like_dom_sf"/>
</dbReference>
<sequence length="136" mass="15964">HNELFIAHRDIKLDNILINSENEAKLSDFGFARKAWDEKKKEVILSDTFCGTEPYYSPQLVRRVRYDAYKADVWAMSIALFAMLNDRFVYHFGKGGKKMLTEMNDSEYLDKRYSERCDVNDILKSSWIVKKSKCCS</sequence>
<dbReference type="EMBL" id="CAJPVJ010027668">
    <property type="protein sequence ID" value="CAG2179547.1"/>
    <property type="molecule type" value="Genomic_DNA"/>
</dbReference>
<dbReference type="GO" id="GO:0006914">
    <property type="term" value="P:autophagy"/>
    <property type="evidence" value="ECO:0007669"/>
    <property type="project" value="UniProtKB-ARBA"/>
</dbReference>
<accession>A0A7R9MLQ9</accession>
<keyword evidence="3" id="KW-1185">Reference proteome</keyword>
<dbReference type="Pfam" id="PF00069">
    <property type="entry name" value="Pkinase"/>
    <property type="match status" value="1"/>
</dbReference>
<dbReference type="SMART" id="SM00220">
    <property type="entry name" value="S_TKc"/>
    <property type="match status" value="1"/>
</dbReference>
<feature type="non-terminal residue" evidence="2">
    <location>
        <position position="136"/>
    </location>
</feature>
<dbReference type="AlphaFoldDB" id="A0A7R9MLQ9"/>
<protein>
    <recommendedName>
        <fullName evidence="1">Protein kinase domain-containing protein</fullName>
    </recommendedName>
</protein>
<organism evidence="2">
    <name type="scientific">Oppiella nova</name>
    <dbReference type="NCBI Taxonomy" id="334625"/>
    <lineage>
        <taxon>Eukaryota</taxon>
        <taxon>Metazoa</taxon>
        <taxon>Ecdysozoa</taxon>
        <taxon>Arthropoda</taxon>
        <taxon>Chelicerata</taxon>
        <taxon>Arachnida</taxon>
        <taxon>Acari</taxon>
        <taxon>Acariformes</taxon>
        <taxon>Sarcoptiformes</taxon>
        <taxon>Oribatida</taxon>
        <taxon>Brachypylina</taxon>
        <taxon>Oppioidea</taxon>
        <taxon>Oppiidae</taxon>
        <taxon>Oppiella</taxon>
    </lineage>
</organism>
<dbReference type="InterPro" id="IPR045269">
    <property type="entry name" value="Atg1-like"/>
</dbReference>